<gene>
    <name evidence="3" type="ORF">H9797_03755</name>
</gene>
<organism evidence="3 4">
    <name type="scientific">Candidatus Gallimonas gallistercoris</name>
    <dbReference type="NCBI Taxonomy" id="2838602"/>
    <lineage>
        <taxon>Bacteria</taxon>
        <taxon>Bacillati</taxon>
        <taxon>Bacillota</taxon>
        <taxon>Clostridia</taxon>
        <taxon>Candidatus Gallimonas</taxon>
    </lineage>
</organism>
<evidence type="ECO:0000313" key="3">
    <source>
        <dbReference type="EMBL" id="HJA02479.1"/>
    </source>
</evidence>
<proteinExistence type="inferred from homology"/>
<evidence type="ECO:0000313" key="4">
    <source>
        <dbReference type="Proteomes" id="UP000824221"/>
    </source>
</evidence>
<dbReference type="NCBIfam" id="TIGR01552">
    <property type="entry name" value="phd_fam"/>
    <property type="match status" value="1"/>
</dbReference>
<reference evidence="3" key="2">
    <citation type="submission" date="2021-04" db="EMBL/GenBank/DDBJ databases">
        <authorList>
            <person name="Gilroy R."/>
        </authorList>
    </citation>
    <scope>NUCLEOTIDE SEQUENCE</scope>
    <source>
        <strain evidence="3">CHK156-179</strain>
    </source>
</reference>
<comment type="similarity">
    <text evidence="1 2">Belongs to the phD/YefM antitoxin family.</text>
</comment>
<dbReference type="InterPro" id="IPR006442">
    <property type="entry name" value="Antitoxin_Phd/YefM"/>
</dbReference>
<dbReference type="Proteomes" id="UP000824221">
    <property type="component" value="Unassembled WGS sequence"/>
</dbReference>
<dbReference type="Pfam" id="PF02604">
    <property type="entry name" value="PhdYeFM_antitox"/>
    <property type="match status" value="1"/>
</dbReference>
<evidence type="ECO:0000256" key="2">
    <source>
        <dbReference type="RuleBase" id="RU362080"/>
    </source>
</evidence>
<evidence type="ECO:0000256" key="1">
    <source>
        <dbReference type="ARBA" id="ARBA00009981"/>
    </source>
</evidence>
<comment type="caution">
    <text evidence="3">The sequence shown here is derived from an EMBL/GenBank/DDBJ whole genome shotgun (WGS) entry which is preliminary data.</text>
</comment>
<dbReference type="AlphaFoldDB" id="A0A9D2H2B6"/>
<dbReference type="InterPro" id="IPR036165">
    <property type="entry name" value="YefM-like_sf"/>
</dbReference>
<dbReference type="SUPFAM" id="SSF143120">
    <property type="entry name" value="YefM-like"/>
    <property type="match status" value="1"/>
</dbReference>
<comment type="function">
    <text evidence="2">Antitoxin component of a type II toxin-antitoxin (TA) system.</text>
</comment>
<reference evidence="3" key="1">
    <citation type="journal article" date="2021" name="PeerJ">
        <title>Extensive microbial diversity within the chicken gut microbiome revealed by metagenomics and culture.</title>
        <authorList>
            <person name="Gilroy R."/>
            <person name="Ravi A."/>
            <person name="Getino M."/>
            <person name="Pursley I."/>
            <person name="Horton D.L."/>
            <person name="Alikhan N.F."/>
            <person name="Baker D."/>
            <person name="Gharbi K."/>
            <person name="Hall N."/>
            <person name="Watson M."/>
            <person name="Adriaenssens E.M."/>
            <person name="Foster-Nyarko E."/>
            <person name="Jarju S."/>
            <person name="Secka A."/>
            <person name="Antonio M."/>
            <person name="Oren A."/>
            <person name="Chaudhuri R.R."/>
            <person name="La Ragione R."/>
            <person name="Hildebrand F."/>
            <person name="Pallen M.J."/>
        </authorList>
    </citation>
    <scope>NUCLEOTIDE SEQUENCE</scope>
    <source>
        <strain evidence="3">CHK156-179</strain>
    </source>
</reference>
<accession>A0A9D2H2B6</accession>
<sequence length="84" mass="9707">MPTIRPSSDIRNNYQEISRLCKETGKPVYITVNGKGDTAIMDIEALDELYARLELYEKLTEGLKDLEEGRVRTHEEVFSKFRGQ</sequence>
<dbReference type="EMBL" id="DXAJ01000057">
    <property type="protein sequence ID" value="HJA02479.1"/>
    <property type="molecule type" value="Genomic_DNA"/>
</dbReference>
<protein>
    <recommendedName>
        <fullName evidence="2">Antitoxin</fullName>
    </recommendedName>
</protein>
<name>A0A9D2H2B6_9FIRM</name>